<feature type="repeat" description="ANK" evidence="3">
    <location>
        <begin position="19"/>
        <end position="51"/>
    </location>
</feature>
<dbReference type="PROSITE" id="PS50297">
    <property type="entry name" value="ANK_REP_REGION"/>
    <property type="match status" value="3"/>
</dbReference>
<keyword evidence="2 3" id="KW-0040">ANK repeat</keyword>
<proteinExistence type="predicted"/>
<sequence length="214" mass="23215">ECVKILIQRGADVDLADNEGITPLHYAALSQSFANLKLLLEAGAQINSYDKVNGCSPLHDACYGGDLKCVDAHLDISAPPSCVACSQGAVALHYAAQENKADVVLFLLKNGAKVNLQDCKGCTALHYAAYNGAVDAAKILLRYKACTDTKVRWEGALGDVEIRWGRRRTHDTWQMNQGYTPLQVAQDMCAKKDKEQMESLLKNGNPKADGCVIC</sequence>
<gene>
    <name evidence="4" type="ORF">GUITHDRAFT_62865</name>
</gene>
<reference evidence="4" key="1">
    <citation type="journal article" date="2012" name="Nature">
        <title>Algal genomes reveal evolutionary mosaicism and the fate of nucleomorphs.</title>
        <authorList>
            <consortium name="DOE Joint Genome Institute"/>
            <person name="Curtis B.A."/>
            <person name="Tanifuji G."/>
            <person name="Burki F."/>
            <person name="Gruber A."/>
            <person name="Irimia M."/>
            <person name="Maruyama S."/>
            <person name="Arias M.C."/>
            <person name="Ball S.G."/>
            <person name="Gile G.H."/>
            <person name="Hirakawa Y."/>
            <person name="Hopkins J.F."/>
            <person name="Kuo A."/>
            <person name="Rensing S.A."/>
            <person name="Schmutz J."/>
            <person name="Symeonidi A."/>
            <person name="Elias M."/>
            <person name="Eveleigh R.J."/>
            <person name="Herman E.K."/>
            <person name="Klute M.J."/>
            <person name="Nakayama T."/>
            <person name="Obornik M."/>
            <person name="Reyes-Prieto A."/>
            <person name="Armbrust E.V."/>
            <person name="Aves S.J."/>
            <person name="Beiko R.G."/>
            <person name="Coutinho P."/>
            <person name="Dacks J.B."/>
            <person name="Durnford D.G."/>
            <person name="Fast N.M."/>
            <person name="Green B.R."/>
            <person name="Grisdale C.J."/>
            <person name="Hempel F."/>
            <person name="Henrissat B."/>
            <person name="Hoppner M.P."/>
            <person name="Ishida K."/>
            <person name="Kim E."/>
            <person name="Koreny L."/>
            <person name="Kroth P.G."/>
            <person name="Liu Y."/>
            <person name="Malik S.B."/>
            <person name="Maier U.G."/>
            <person name="McRose D."/>
            <person name="Mock T."/>
            <person name="Neilson J.A."/>
            <person name="Onodera N.T."/>
            <person name="Poole A.M."/>
            <person name="Pritham E.J."/>
            <person name="Richards T.A."/>
            <person name="Rocap G."/>
            <person name="Roy S.W."/>
            <person name="Sarai C."/>
            <person name="Schaack S."/>
            <person name="Shirato S."/>
            <person name="Slamovits C.H."/>
            <person name="Spencer D.F."/>
            <person name="Suzuki S."/>
            <person name="Worden A.Z."/>
            <person name="Zauner S."/>
            <person name="Barry K."/>
            <person name="Bell C."/>
            <person name="Bharti A.K."/>
            <person name="Crow J.A."/>
            <person name="Grimwood J."/>
            <person name="Kramer R."/>
            <person name="Lindquist E."/>
            <person name="Lucas S."/>
            <person name="Salamov A."/>
            <person name="McFadden G.I."/>
            <person name="Lane C.E."/>
            <person name="Keeling P.J."/>
            <person name="Gray M.W."/>
            <person name="Grigoriev I.V."/>
            <person name="Archibald J.M."/>
        </authorList>
    </citation>
    <scope>NUCLEOTIDE SEQUENCE</scope>
    <source>
        <strain evidence="4">CCMP2712</strain>
    </source>
</reference>
<feature type="repeat" description="ANK" evidence="3">
    <location>
        <begin position="1"/>
        <end position="18"/>
    </location>
</feature>
<dbReference type="RefSeq" id="XP_005842103.1">
    <property type="nucleotide sequence ID" value="XM_005842046.1"/>
</dbReference>
<dbReference type="AlphaFoldDB" id="L1K427"/>
<keyword evidence="1" id="KW-0677">Repeat</keyword>
<evidence type="ECO:0000256" key="3">
    <source>
        <dbReference type="PROSITE-ProRule" id="PRU00023"/>
    </source>
</evidence>
<dbReference type="STRING" id="905079.L1K427"/>
<organism evidence="4">
    <name type="scientific">Guillardia theta (strain CCMP2712)</name>
    <name type="common">Cryptophyte</name>
    <dbReference type="NCBI Taxonomy" id="905079"/>
    <lineage>
        <taxon>Eukaryota</taxon>
        <taxon>Cryptophyceae</taxon>
        <taxon>Pyrenomonadales</taxon>
        <taxon>Geminigeraceae</taxon>
        <taxon>Guillardia</taxon>
    </lineage>
</organism>
<dbReference type="SMART" id="SM00248">
    <property type="entry name" value="ANK"/>
    <property type="match status" value="4"/>
</dbReference>
<dbReference type="PROSITE" id="PS50088">
    <property type="entry name" value="ANK_REPEAT"/>
    <property type="match status" value="4"/>
</dbReference>
<feature type="non-terminal residue" evidence="4">
    <location>
        <position position="214"/>
    </location>
</feature>
<name>L1K427_GUITC</name>
<dbReference type="PANTHER" id="PTHR24171:SF9">
    <property type="entry name" value="ANKYRIN REPEAT DOMAIN-CONTAINING PROTEIN 39"/>
    <property type="match status" value="1"/>
</dbReference>
<feature type="repeat" description="ANK" evidence="3">
    <location>
        <begin position="120"/>
        <end position="152"/>
    </location>
</feature>
<dbReference type="OrthoDB" id="10252328at2759"/>
<accession>L1K427</accession>
<dbReference type="PANTHER" id="PTHR24171">
    <property type="entry name" value="ANKYRIN REPEAT DOMAIN-CONTAINING PROTEIN 39-RELATED"/>
    <property type="match status" value="1"/>
</dbReference>
<dbReference type="InterPro" id="IPR002110">
    <property type="entry name" value="Ankyrin_rpt"/>
</dbReference>
<dbReference type="Gene3D" id="1.25.40.20">
    <property type="entry name" value="Ankyrin repeat-containing domain"/>
    <property type="match status" value="2"/>
</dbReference>
<dbReference type="KEGG" id="gtt:GUITHDRAFT_62865"/>
<evidence type="ECO:0000256" key="1">
    <source>
        <dbReference type="ARBA" id="ARBA00022737"/>
    </source>
</evidence>
<dbReference type="HOGENOM" id="CLU_1291956_0_0_1"/>
<dbReference type="InterPro" id="IPR036770">
    <property type="entry name" value="Ankyrin_rpt-contain_sf"/>
</dbReference>
<dbReference type="PaxDb" id="55529-EKX55123"/>
<protein>
    <submittedName>
        <fullName evidence="4">Uncharacterized protein</fullName>
    </submittedName>
</protein>
<dbReference type="Pfam" id="PF12796">
    <property type="entry name" value="Ank_2"/>
    <property type="match status" value="2"/>
</dbReference>
<evidence type="ECO:0000313" key="4">
    <source>
        <dbReference type="EMBL" id="EKX55123.1"/>
    </source>
</evidence>
<evidence type="ECO:0000256" key="2">
    <source>
        <dbReference type="ARBA" id="ARBA00023043"/>
    </source>
</evidence>
<feature type="repeat" description="ANK" evidence="3">
    <location>
        <begin position="87"/>
        <end position="119"/>
    </location>
</feature>
<dbReference type="GeneID" id="17312248"/>
<dbReference type="SUPFAM" id="SSF48403">
    <property type="entry name" value="Ankyrin repeat"/>
    <property type="match status" value="1"/>
</dbReference>
<dbReference type="eggNOG" id="KOG4177">
    <property type="taxonomic scope" value="Eukaryota"/>
</dbReference>
<dbReference type="EMBL" id="JH992965">
    <property type="protein sequence ID" value="EKX55123.1"/>
    <property type="molecule type" value="Genomic_DNA"/>
</dbReference>